<evidence type="ECO:0000313" key="2">
    <source>
        <dbReference type="Proteomes" id="UP001162992"/>
    </source>
</evidence>
<gene>
    <name evidence="1" type="ORF">O6H91_02G091600</name>
</gene>
<evidence type="ECO:0000313" key="1">
    <source>
        <dbReference type="EMBL" id="KAJ7566183.1"/>
    </source>
</evidence>
<reference evidence="2" key="1">
    <citation type="journal article" date="2024" name="Proc. Natl. Acad. Sci. U.S.A.">
        <title>Extraordinary preservation of gene collinearity over three hundred million years revealed in homosporous lycophytes.</title>
        <authorList>
            <person name="Li C."/>
            <person name="Wickell D."/>
            <person name="Kuo L.Y."/>
            <person name="Chen X."/>
            <person name="Nie B."/>
            <person name="Liao X."/>
            <person name="Peng D."/>
            <person name="Ji J."/>
            <person name="Jenkins J."/>
            <person name="Williams M."/>
            <person name="Shu S."/>
            <person name="Plott C."/>
            <person name="Barry K."/>
            <person name="Rajasekar S."/>
            <person name="Grimwood J."/>
            <person name="Han X."/>
            <person name="Sun S."/>
            <person name="Hou Z."/>
            <person name="He W."/>
            <person name="Dai G."/>
            <person name="Sun C."/>
            <person name="Schmutz J."/>
            <person name="Leebens-Mack J.H."/>
            <person name="Li F.W."/>
            <person name="Wang L."/>
        </authorList>
    </citation>
    <scope>NUCLEOTIDE SEQUENCE [LARGE SCALE GENOMIC DNA]</scope>
    <source>
        <strain evidence="2">cv. PW_Plant_1</strain>
    </source>
</reference>
<organism evidence="1 2">
    <name type="scientific">Diphasiastrum complanatum</name>
    <name type="common">Issler's clubmoss</name>
    <name type="synonym">Lycopodium complanatum</name>
    <dbReference type="NCBI Taxonomy" id="34168"/>
    <lineage>
        <taxon>Eukaryota</taxon>
        <taxon>Viridiplantae</taxon>
        <taxon>Streptophyta</taxon>
        <taxon>Embryophyta</taxon>
        <taxon>Tracheophyta</taxon>
        <taxon>Lycopodiopsida</taxon>
        <taxon>Lycopodiales</taxon>
        <taxon>Lycopodiaceae</taxon>
        <taxon>Lycopodioideae</taxon>
        <taxon>Diphasiastrum</taxon>
    </lineage>
</organism>
<dbReference type="Proteomes" id="UP001162992">
    <property type="component" value="Chromosome 2"/>
</dbReference>
<protein>
    <submittedName>
        <fullName evidence="1">Uncharacterized protein</fullName>
    </submittedName>
</protein>
<name>A0ACC2EIG7_DIPCM</name>
<accession>A0ACC2EIG7</accession>
<sequence length="113" mass="13107">MAAGMRVAAVYCLLHNSFYFSLITDKKRQWVASYLRKSKCERPKIQKEIKSGGDKSHGSREVCNYYCIEEQKLEQPMLDRVLQVAPHGSWCCHCTMFFMFSFGRKGVARGRMN</sequence>
<dbReference type="EMBL" id="CM055093">
    <property type="protein sequence ID" value="KAJ7566183.1"/>
    <property type="molecule type" value="Genomic_DNA"/>
</dbReference>
<proteinExistence type="predicted"/>
<keyword evidence="2" id="KW-1185">Reference proteome</keyword>
<comment type="caution">
    <text evidence="1">The sequence shown here is derived from an EMBL/GenBank/DDBJ whole genome shotgun (WGS) entry which is preliminary data.</text>
</comment>